<evidence type="ECO:0000256" key="1">
    <source>
        <dbReference type="ARBA" id="ARBA00023125"/>
    </source>
</evidence>
<keyword evidence="3" id="KW-1133">Transmembrane helix</keyword>
<dbReference type="AlphaFoldDB" id="A0A2P1PX77"/>
<keyword evidence="6" id="KW-1185">Reference proteome</keyword>
<proteinExistence type="predicted"/>
<dbReference type="SMART" id="SM00862">
    <property type="entry name" value="Trans_reg_C"/>
    <property type="match status" value="1"/>
</dbReference>
<reference evidence="5 6" key="1">
    <citation type="submission" date="2018-03" db="EMBL/GenBank/DDBJ databases">
        <title>Ahniella affigens gen. nov., sp. nov., a gammaproteobacterium isolated from sandy soil near a stream.</title>
        <authorList>
            <person name="Ko Y."/>
            <person name="Kim J.-H."/>
        </authorList>
    </citation>
    <scope>NUCLEOTIDE SEQUENCE [LARGE SCALE GENOMIC DNA]</scope>
    <source>
        <strain evidence="5 6">D13</strain>
    </source>
</reference>
<accession>A0A2P1PX77</accession>
<dbReference type="InterPro" id="IPR036388">
    <property type="entry name" value="WH-like_DNA-bd_sf"/>
</dbReference>
<dbReference type="OrthoDB" id="5932494at2"/>
<dbReference type="InterPro" id="IPR001867">
    <property type="entry name" value="OmpR/PhoB-type_DNA-bd"/>
</dbReference>
<feature type="domain" description="OmpR/PhoB-type" evidence="4">
    <location>
        <begin position="1"/>
        <end position="98"/>
    </location>
</feature>
<dbReference type="KEGG" id="xba:C7S18_20650"/>
<name>A0A2P1PX77_9GAMM</name>
<feature type="DNA-binding region" description="OmpR/PhoB-type" evidence="2">
    <location>
        <begin position="1"/>
        <end position="98"/>
    </location>
</feature>
<keyword evidence="3" id="KW-0472">Membrane</keyword>
<dbReference type="InterPro" id="IPR016032">
    <property type="entry name" value="Sig_transdc_resp-reg_C-effctor"/>
</dbReference>
<dbReference type="SUPFAM" id="SSF46894">
    <property type="entry name" value="C-terminal effector domain of the bipartite response regulators"/>
    <property type="match status" value="1"/>
</dbReference>
<dbReference type="PROSITE" id="PS51755">
    <property type="entry name" value="OMPR_PHOB"/>
    <property type="match status" value="1"/>
</dbReference>
<dbReference type="GO" id="GO:0000160">
    <property type="term" value="P:phosphorelay signal transduction system"/>
    <property type="evidence" value="ECO:0007669"/>
    <property type="project" value="InterPro"/>
</dbReference>
<reference evidence="5 6" key="2">
    <citation type="submission" date="2018-03" db="EMBL/GenBank/DDBJ databases">
        <authorList>
            <person name="Keele B.F."/>
        </authorList>
    </citation>
    <scope>NUCLEOTIDE SEQUENCE [LARGE SCALE GENOMIC DNA]</scope>
    <source>
        <strain evidence="5 6">D13</strain>
    </source>
</reference>
<dbReference type="GO" id="GO:0006355">
    <property type="term" value="P:regulation of DNA-templated transcription"/>
    <property type="evidence" value="ECO:0007669"/>
    <property type="project" value="InterPro"/>
</dbReference>
<protein>
    <recommendedName>
        <fullName evidence="4">OmpR/PhoB-type domain-containing protein</fullName>
    </recommendedName>
</protein>
<evidence type="ECO:0000256" key="2">
    <source>
        <dbReference type="PROSITE-ProRule" id="PRU01091"/>
    </source>
</evidence>
<dbReference type="Gene3D" id="1.25.40.10">
    <property type="entry name" value="Tetratricopeptide repeat domain"/>
    <property type="match status" value="2"/>
</dbReference>
<gene>
    <name evidence="5" type="ORF">C7S18_20650</name>
</gene>
<dbReference type="InterPro" id="IPR011990">
    <property type="entry name" value="TPR-like_helical_dom_sf"/>
</dbReference>
<feature type="transmembrane region" description="Helical" evidence="3">
    <location>
        <begin position="144"/>
        <end position="166"/>
    </location>
</feature>
<dbReference type="Pfam" id="PF13424">
    <property type="entry name" value="TPR_12"/>
    <property type="match status" value="1"/>
</dbReference>
<evidence type="ECO:0000256" key="3">
    <source>
        <dbReference type="SAM" id="Phobius"/>
    </source>
</evidence>
<keyword evidence="1 2" id="KW-0238">DNA-binding</keyword>
<keyword evidence="3" id="KW-0812">Transmembrane</keyword>
<dbReference type="Proteomes" id="UP000241074">
    <property type="component" value="Chromosome"/>
</dbReference>
<evidence type="ECO:0000313" key="5">
    <source>
        <dbReference type="EMBL" id="AVP99430.1"/>
    </source>
</evidence>
<dbReference type="Pfam" id="PF00486">
    <property type="entry name" value="Trans_reg_C"/>
    <property type="match status" value="1"/>
</dbReference>
<dbReference type="SUPFAM" id="SSF48452">
    <property type="entry name" value="TPR-like"/>
    <property type="match status" value="2"/>
</dbReference>
<sequence length="873" mass="95277">MRLHSHEIEFDVDTATLHGPNGSQPLRRQVAETLLVLMQRAPALVSVDTLLDTVWGRHAISPSAVPQTIRELRRALGDHAQDSIYIETRHKLGYRWIPPVQRLDGPDAAAAAEGAPGLAAEREMSPPTQALVALPPAARQQRRWPLWASAMLGAALLATALLFGWYSRGLWPLQRADTDRTGVMASADRTHWQAAMHAWQAQDLDSVRQALSALPQDELARSLLGLRLQAVTDSDASLPANIDAVRARLPEADQAGRLWAQAVLAHVAGQDTVAWSHLEPLLALRPDDVDLRLLAWDLRRRLPKDRIRQLSEYLSAAPGLPPARRELLAIQAAGEQKEPERRQQLAEAWLRVHAKTHPVLALTVLLEQAEALEALRQPSDARALALAVSATAEQLGAARLAARAMRTAVWNAMVQSQNDLAEADLARMQQLLQDRYDPSGAVSMRHFRAMLFNRRGDHDQAIDAFTQLAQDYEAMGELGSAASALNATVSPRYLLGRGDEVPATINTALDLATRANAIDTIGFLRGSLGNHYVRTGDLQQGQMYIGMALESFRQNGDRHAEAAALGNLGQVAQMRGRLQEAQRFNEQAAVLETALGNAHGLAYTNKRLMDIAIAQGDLTAASALGQSALQGFGDHGDHKEAALTARLLAELHLRQGQLDAALRLQETLAATADKSPLVRAEQHMLRGDLARYRGEFKQAAAEYTEAAAIWSGAEERSDALLARLCALRATLPIAPAVAIEEELRLLMTAPERSQNAAIDLNARLLLAEVLIWAARRDEATAALAELETALSQTVDAETSLRLALLRADLDTEPDSRQQRREWVAAQAQSKGMLLLALEAEGRMAEQTGAADWSAFVQRARAMGATGLIRRQRP</sequence>
<dbReference type="EMBL" id="CP027860">
    <property type="protein sequence ID" value="AVP99430.1"/>
    <property type="molecule type" value="Genomic_DNA"/>
</dbReference>
<dbReference type="CDD" id="cd00383">
    <property type="entry name" value="trans_reg_C"/>
    <property type="match status" value="1"/>
</dbReference>
<evidence type="ECO:0000259" key="4">
    <source>
        <dbReference type="PROSITE" id="PS51755"/>
    </source>
</evidence>
<dbReference type="Gene3D" id="1.10.10.10">
    <property type="entry name" value="Winged helix-like DNA-binding domain superfamily/Winged helix DNA-binding domain"/>
    <property type="match status" value="1"/>
</dbReference>
<dbReference type="RefSeq" id="WP_106893348.1">
    <property type="nucleotide sequence ID" value="NZ_CP027860.1"/>
</dbReference>
<organism evidence="5 6">
    <name type="scientific">Ahniella affigens</name>
    <dbReference type="NCBI Taxonomy" id="2021234"/>
    <lineage>
        <taxon>Bacteria</taxon>
        <taxon>Pseudomonadati</taxon>
        <taxon>Pseudomonadota</taxon>
        <taxon>Gammaproteobacteria</taxon>
        <taxon>Lysobacterales</taxon>
        <taxon>Rhodanobacteraceae</taxon>
        <taxon>Ahniella</taxon>
    </lineage>
</organism>
<evidence type="ECO:0000313" key="6">
    <source>
        <dbReference type="Proteomes" id="UP000241074"/>
    </source>
</evidence>
<dbReference type="GO" id="GO:0003677">
    <property type="term" value="F:DNA binding"/>
    <property type="evidence" value="ECO:0007669"/>
    <property type="project" value="UniProtKB-UniRule"/>
</dbReference>